<evidence type="ECO:0000259" key="3">
    <source>
        <dbReference type="Pfam" id="PF08338"/>
    </source>
</evidence>
<dbReference type="Proteomes" id="UP001214976">
    <property type="component" value="Unassembled WGS sequence"/>
</dbReference>
<dbReference type="RefSeq" id="WP_317476740.1">
    <property type="nucleotide sequence ID" value="NZ_JARQTW010000007.1"/>
</dbReference>
<dbReference type="CDD" id="cd05242">
    <property type="entry name" value="SDR_a8"/>
    <property type="match status" value="1"/>
</dbReference>
<dbReference type="PANTHER" id="PTHR11092">
    <property type="entry name" value="SUGAR NUCLEOTIDE EPIMERASE RELATED"/>
    <property type="match status" value="1"/>
</dbReference>
<comment type="caution">
    <text evidence="4">The sequence shown here is derived from an EMBL/GenBank/DDBJ whole genome shotgun (WGS) entry which is preliminary data.</text>
</comment>
<dbReference type="Gene3D" id="3.40.50.720">
    <property type="entry name" value="NAD(P)-binding Rossmann-like Domain"/>
    <property type="match status" value="1"/>
</dbReference>
<organism evidence="4 5">
    <name type="scientific">Exercitatus varius</name>
    <dbReference type="NCBI Taxonomy" id="67857"/>
    <lineage>
        <taxon>Bacteria</taxon>
        <taxon>Pseudomonadati</taxon>
        <taxon>Pseudomonadota</taxon>
        <taxon>Gammaproteobacteria</taxon>
        <taxon>Pasteurellales</taxon>
        <taxon>Pasteurellaceae</taxon>
        <taxon>Exercitatus</taxon>
    </lineage>
</organism>
<dbReference type="Pfam" id="PF01370">
    <property type="entry name" value="Epimerase"/>
    <property type="match status" value="1"/>
</dbReference>
<name>A0AAW6QBL6_9PAST</name>
<feature type="domain" description="NAD-dependent epimerase/dehydratase" evidence="2">
    <location>
        <begin position="3"/>
        <end position="222"/>
    </location>
</feature>
<sequence>MKIFITGGTGFIGQALVNQWLTDHQITLLSRNPQNAERRFQHRISAVDSLDVFSHFNQFDAVVNLAGEPIFNHRWTGKQKTLIRQSRLNLTEKLTALINRSTEPPRCFISASATGYYGDKGQRVITESEAPSESFTGQLCVQWEQAANQVKDQEKTRVCLLRTGMPLATSGGMLGKVLSVYRWGFGGRLGNGKQIMPWIALPDMIRAIDFLLRTPNCHGAFNLAAPNLVNNAEFNHLLGAQLNRPHFAVAPACLLRILFGERACLLLDSQNAYPEKLLRAGFQFQFPELKPYLQQILSARRKKRR</sequence>
<dbReference type="InterPro" id="IPR036291">
    <property type="entry name" value="NAD(P)-bd_dom_sf"/>
</dbReference>
<evidence type="ECO:0000313" key="4">
    <source>
        <dbReference type="EMBL" id="MDG2949513.1"/>
    </source>
</evidence>
<dbReference type="EMBL" id="JARQTW010000007">
    <property type="protein sequence ID" value="MDG2949513.1"/>
    <property type="molecule type" value="Genomic_DNA"/>
</dbReference>
<proteinExistence type="inferred from homology"/>
<dbReference type="NCBIfam" id="TIGR01777">
    <property type="entry name" value="yfcH"/>
    <property type="match status" value="1"/>
</dbReference>
<dbReference type="PANTHER" id="PTHR11092:SF0">
    <property type="entry name" value="EPIMERASE FAMILY PROTEIN SDR39U1"/>
    <property type="match status" value="1"/>
</dbReference>
<feature type="domain" description="DUF1731" evidence="3">
    <location>
        <begin position="250"/>
        <end position="296"/>
    </location>
</feature>
<accession>A0AAW6QBL6</accession>
<gene>
    <name evidence="4" type="ORF">P7M15_03075</name>
</gene>
<dbReference type="AlphaFoldDB" id="A0AAW6QBL6"/>
<evidence type="ECO:0000259" key="2">
    <source>
        <dbReference type="Pfam" id="PF01370"/>
    </source>
</evidence>
<reference evidence="4" key="1">
    <citation type="submission" date="2023-03" db="EMBL/GenBank/DDBJ databases">
        <title>Classification of Bisgaard taxon 6 and taxon 10 as Exercitatus varius gen. nov., spec. nov.</title>
        <authorList>
            <person name="Christensen H."/>
        </authorList>
    </citation>
    <scope>NUCLEOTIDE SEQUENCE</scope>
    <source>
        <strain evidence="4">86116</strain>
    </source>
</reference>
<dbReference type="InterPro" id="IPR010099">
    <property type="entry name" value="SDR39U1"/>
</dbReference>
<evidence type="ECO:0000313" key="5">
    <source>
        <dbReference type="Proteomes" id="UP001214976"/>
    </source>
</evidence>
<protein>
    <submittedName>
        <fullName evidence="4">TIGR01777 family oxidoreductase</fullName>
    </submittedName>
</protein>
<evidence type="ECO:0000256" key="1">
    <source>
        <dbReference type="ARBA" id="ARBA00009353"/>
    </source>
</evidence>
<comment type="similarity">
    <text evidence="1">Belongs to the NAD(P)-dependent epimerase/dehydratase family. SDR39U1 subfamily.</text>
</comment>
<dbReference type="SUPFAM" id="SSF51735">
    <property type="entry name" value="NAD(P)-binding Rossmann-fold domains"/>
    <property type="match status" value="1"/>
</dbReference>
<dbReference type="Pfam" id="PF08338">
    <property type="entry name" value="DUF1731"/>
    <property type="match status" value="1"/>
</dbReference>
<dbReference type="InterPro" id="IPR013549">
    <property type="entry name" value="DUF1731"/>
</dbReference>
<dbReference type="InterPro" id="IPR001509">
    <property type="entry name" value="Epimerase_deHydtase"/>
</dbReference>